<dbReference type="AlphaFoldDB" id="A0A0U1NI80"/>
<dbReference type="GO" id="GO:0016787">
    <property type="term" value="F:hydrolase activity"/>
    <property type="evidence" value="ECO:0007669"/>
    <property type="project" value="UniProtKB-KW"/>
</dbReference>
<keyword evidence="1 3" id="KW-0378">Hydrolase</keyword>
<evidence type="ECO:0000259" key="2">
    <source>
        <dbReference type="Pfam" id="PF07859"/>
    </source>
</evidence>
<keyword evidence="4" id="KW-1185">Reference proteome</keyword>
<protein>
    <submittedName>
        <fullName evidence="3">Alpha/beta hydrolase fold protein</fullName>
    </submittedName>
</protein>
<dbReference type="PANTHER" id="PTHR48081">
    <property type="entry name" value="AB HYDROLASE SUPERFAMILY PROTEIN C4A8.06C"/>
    <property type="match status" value="1"/>
</dbReference>
<dbReference type="InterPro" id="IPR050300">
    <property type="entry name" value="GDXG_lipolytic_enzyme"/>
</dbReference>
<evidence type="ECO:0000313" key="4">
    <source>
        <dbReference type="Proteomes" id="UP000048949"/>
    </source>
</evidence>
<dbReference type="Gene3D" id="3.40.50.1820">
    <property type="entry name" value="alpha/beta hydrolase"/>
    <property type="match status" value="1"/>
</dbReference>
<evidence type="ECO:0000256" key="1">
    <source>
        <dbReference type="ARBA" id="ARBA00022801"/>
    </source>
</evidence>
<dbReference type="SUPFAM" id="SSF53474">
    <property type="entry name" value="alpha/beta-Hydrolases"/>
    <property type="match status" value="1"/>
</dbReference>
<dbReference type="InterPro" id="IPR013094">
    <property type="entry name" value="AB_hydrolase_3"/>
</dbReference>
<organism evidence="3 4">
    <name type="scientific">Nereida ignava</name>
    <dbReference type="NCBI Taxonomy" id="282199"/>
    <lineage>
        <taxon>Bacteria</taxon>
        <taxon>Pseudomonadati</taxon>
        <taxon>Pseudomonadota</taxon>
        <taxon>Alphaproteobacteria</taxon>
        <taxon>Rhodobacterales</taxon>
        <taxon>Roseobacteraceae</taxon>
        <taxon>Nereida</taxon>
    </lineage>
</organism>
<reference evidence="3 4" key="1">
    <citation type="submission" date="2015-04" db="EMBL/GenBank/DDBJ databases">
        <authorList>
            <person name="Syromyatnikov M.Y."/>
            <person name="Popov V.N."/>
        </authorList>
    </citation>
    <scope>NUCLEOTIDE SEQUENCE [LARGE SCALE GENOMIC DNA]</scope>
    <source>
        <strain evidence="3 4">CECT 5292</strain>
    </source>
</reference>
<dbReference type="InterPro" id="IPR029058">
    <property type="entry name" value="AB_hydrolase_fold"/>
</dbReference>
<proteinExistence type="predicted"/>
<accession>A0A0U1NI80</accession>
<dbReference type="PANTHER" id="PTHR48081:SF33">
    <property type="entry name" value="KYNURENINE FORMAMIDASE"/>
    <property type="match status" value="1"/>
</dbReference>
<name>A0A0U1NI80_9RHOB</name>
<dbReference type="Pfam" id="PF07859">
    <property type="entry name" value="Abhydrolase_3"/>
    <property type="match status" value="1"/>
</dbReference>
<dbReference type="Proteomes" id="UP000048949">
    <property type="component" value="Unassembled WGS sequence"/>
</dbReference>
<dbReference type="STRING" id="282199.GCA_001049735_00256"/>
<dbReference type="RefSeq" id="WP_048597513.1">
    <property type="nucleotide sequence ID" value="NZ_CBFHGK010000009.1"/>
</dbReference>
<sequence length="275" mass="30237">MSTKTDWDDAYANMAYVAGSDAFPAMWEADGAAYRDSGVQWDEHSYGTDPRERFDIFWPGAQPKGLAVFVHGGYWLRTGKSDWSQFAEGARQQGWAVCLPQYTLAPDARISQMTAQIGRAISSAAQLVLGPIRLAGHSAGGHLVSRMMCEDKPLAADVMERLEACVSISGLHDLRPIMRTEMNDKLGLDTGEARQESAALQDPHQAARMTAWVGGGERPEFIRQARLLHNVWSGFDVEITLHIDGTHDHFSVIEGLKDPQSALTTCFVGNDQSQT</sequence>
<evidence type="ECO:0000313" key="3">
    <source>
        <dbReference type="EMBL" id="CRK74229.1"/>
    </source>
</evidence>
<gene>
    <name evidence="3" type="ORF">NIG5292_00256</name>
</gene>
<feature type="domain" description="Alpha/beta hydrolase fold-3" evidence="2">
    <location>
        <begin position="68"/>
        <end position="182"/>
    </location>
</feature>
<dbReference type="OrthoDB" id="9771666at2"/>
<dbReference type="EMBL" id="CVQV01000002">
    <property type="protein sequence ID" value="CRK74229.1"/>
    <property type="molecule type" value="Genomic_DNA"/>
</dbReference>